<organism evidence="8 9">
    <name type="scientific">Fusobacterium hominis</name>
    <dbReference type="NCBI Taxonomy" id="2764326"/>
    <lineage>
        <taxon>Bacteria</taxon>
        <taxon>Fusobacteriati</taxon>
        <taxon>Fusobacteriota</taxon>
        <taxon>Fusobacteriia</taxon>
        <taxon>Fusobacteriales</taxon>
        <taxon>Fusobacteriaceae</taxon>
        <taxon>Fusobacterium</taxon>
    </lineage>
</organism>
<dbReference type="GO" id="GO:0005886">
    <property type="term" value="C:plasma membrane"/>
    <property type="evidence" value="ECO:0007669"/>
    <property type="project" value="UniProtKB-SubCell"/>
</dbReference>
<evidence type="ECO:0000256" key="3">
    <source>
        <dbReference type="ARBA" id="ARBA00022692"/>
    </source>
</evidence>
<dbReference type="InterPro" id="IPR037185">
    <property type="entry name" value="EmrE-like"/>
</dbReference>
<evidence type="ECO:0000256" key="5">
    <source>
        <dbReference type="ARBA" id="ARBA00023136"/>
    </source>
</evidence>
<feature type="transmembrane region" description="Helical" evidence="6">
    <location>
        <begin position="7"/>
        <end position="24"/>
    </location>
</feature>
<evidence type="ECO:0000313" key="9">
    <source>
        <dbReference type="Proteomes" id="UP000515913"/>
    </source>
</evidence>
<feature type="transmembrane region" description="Helical" evidence="6">
    <location>
        <begin position="251"/>
        <end position="272"/>
    </location>
</feature>
<dbReference type="RefSeq" id="WP_176838526.1">
    <property type="nucleotide sequence ID" value="NZ_CP060637.1"/>
</dbReference>
<dbReference type="KEGG" id="fho:H9Q81_02460"/>
<feature type="transmembrane region" description="Helical" evidence="6">
    <location>
        <begin position="96"/>
        <end position="116"/>
    </location>
</feature>
<protein>
    <submittedName>
        <fullName evidence="8">DMT family transporter</fullName>
    </submittedName>
</protein>
<evidence type="ECO:0000256" key="6">
    <source>
        <dbReference type="SAM" id="Phobius"/>
    </source>
</evidence>
<dbReference type="PANTHER" id="PTHR32322">
    <property type="entry name" value="INNER MEMBRANE TRANSPORTER"/>
    <property type="match status" value="1"/>
</dbReference>
<feature type="transmembrane region" description="Helical" evidence="6">
    <location>
        <begin position="128"/>
        <end position="146"/>
    </location>
</feature>
<evidence type="ECO:0000259" key="7">
    <source>
        <dbReference type="Pfam" id="PF00892"/>
    </source>
</evidence>
<evidence type="ECO:0000256" key="1">
    <source>
        <dbReference type="ARBA" id="ARBA00004651"/>
    </source>
</evidence>
<feature type="domain" description="EamA" evidence="7">
    <location>
        <begin position="11"/>
        <end position="142"/>
    </location>
</feature>
<evidence type="ECO:0000256" key="2">
    <source>
        <dbReference type="ARBA" id="ARBA00022475"/>
    </source>
</evidence>
<feature type="transmembrane region" description="Helical" evidence="6">
    <location>
        <begin position="158"/>
        <end position="178"/>
    </location>
</feature>
<dbReference type="Pfam" id="PF00892">
    <property type="entry name" value="EamA"/>
    <property type="match status" value="2"/>
</dbReference>
<dbReference type="SUPFAM" id="SSF103481">
    <property type="entry name" value="Multidrug resistance efflux transporter EmrE"/>
    <property type="match status" value="2"/>
</dbReference>
<feature type="transmembrane region" description="Helical" evidence="6">
    <location>
        <begin position="66"/>
        <end position="90"/>
    </location>
</feature>
<keyword evidence="5 6" id="KW-0472">Membrane</keyword>
<dbReference type="InterPro" id="IPR050638">
    <property type="entry name" value="AA-Vitamin_Transporters"/>
</dbReference>
<keyword evidence="3 6" id="KW-0812">Transmembrane</keyword>
<feature type="transmembrane region" description="Helical" evidence="6">
    <location>
        <begin position="278"/>
        <end position="296"/>
    </location>
</feature>
<feature type="transmembrane region" description="Helical" evidence="6">
    <location>
        <begin position="226"/>
        <end position="246"/>
    </location>
</feature>
<sequence length="303" mass="33011">MKNKENQLSSIIFVLFMGFGYPLIRFISRVFDPVNINAIMFLSGGTLFVIMSLIKFRQEFVKLGHNLWIIPRLFILAACTAANMYCFVAGMSRTSALAGSIFGLLSMPFSILMAAIFYSDERNKVKHFSFIAGSILAILGSLIFIFSGSHQSKHSSDFLFGILLLAGTVVVQAIQALVVKGTSKHIHSAIISSTTSLITGFFYLILSICTGKIIEILNAPFSKIAMVSGTGMYANFVGMVLTFYIIQTQGVVVLSILKFLIPPATAVIGYLLLQEPVLPLQILGGFGVLLGCLLALKPNMKKN</sequence>
<dbReference type="AlphaFoldDB" id="A0A7G9GY39"/>
<comment type="subcellular location">
    <subcellularLocation>
        <location evidence="1">Cell membrane</location>
        <topology evidence="1">Multi-pass membrane protein</topology>
    </subcellularLocation>
</comment>
<feature type="domain" description="EamA" evidence="7">
    <location>
        <begin position="160"/>
        <end position="295"/>
    </location>
</feature>
<accession>A0A7G9GY39</accession>
<dbReference type="InterPro" id="IPR000620">
    <property type="entry name" value="EamA_dom"/>
</dbReference>
<name>A0A7G9GY39_9FUSO</name>
<keyword evidence="4 6" id="KW-1133">Transmembrane helix</keyword>
<gene>
    <name evidence="8" type="ORF">H9Q81_02460</name>
</gene>
<keyword evidence="9" id="KW-1185">Reference proteome</keyword>
<evidence type="ECO:0000256" key="4">
    <source>
        <dbReference type="ARBA" id="ARBA00022989"/>
    </source>
</evidence>
<evidence type="ECO:0000313" key="8">
    <source>
        <dbReference type="EMBL" id="QNM15721.1"/>
    </source>
</evidence>
<keyword evidence="2" id="KW-1003">Cell membrane</keyword>
<dbReference type="Proteomes" id="UP000515913">
    <property type="component" value="Chromosome"/>
</dbReference>
<dbReference type="PANTHER" id="PTHR32322:SF18">
    <property type="entry name" value="S-ADENOSYLMETHIONINE_S-ADENOSYLHOMOCYSTEINE TRANSPORTER"/>
    <property type="match status" value="1"/>
</dbReference>
<feature type="transmembrane region" description="Helical" evidence="6">
    <location>
        <begin position="36"/>
        <end position="54"/>
    </location>
</feature>
<proteinExistence type="predicted"/>
<dbReference type="EMBL" id="CP060637">
    <property type="protein sequence ID" value="QNM15721.1"/>
    <property type="molecule type" value="Genomic_DNA"/>
</dbReference>
<reference evidence="8 9" key="1">
    <citation type="submission" date="2020-08" db="EMBL/GenBank/DDBJ databases">
        <authorList>
            <person name="Liu C."/>
            <person name="Sun Q."/>
        </authorList>
    </citation>
    <scope>NUCLEOTIDE SEQUENCE [LARGE SCALE GENOMIC DNA]</scope>
    <source>
        <strain evidence="8 9">NSJ-57</strain>
    </source>
</reference>
<feature type="transmembrane region" description="Helical" evidence="6">
    <location>
        <begin position="190"/>
        <end position="214"/>
    </location>
</feature>